<keyword evidence="1" id="KW-0812">Transmembrane</keyword>
<evidence type="ECO:0000313" key="3">
    <source>
        <dbReference type="Proteomes" id="UP000239917"/>
    </source>
</evidence>
<dbReference type="Proteomes" id="UP000239917">
    <property type="component" value="Unassembled WGS sequence"/>
</dbReference>
<keyword evidence="1" id="KW-1133">Transmembrane helix</keyword>
<evidence type="ECO:0000256" key="1">
    <source>
        <dbReference type="SAM" id="Phobius"/>
    </source>
</evidence>
<feature type="transmembrane region" description="Helical" evidence="1">
    <location>
        <begin position="39"/>
        <end position="61"/>
    </location>
</feature>
<dbReference type="EMBL" id="PSSX01000018">
    <property type="protein sequence ID" value="PPI83065.1"/>
    <property type="molecule type" value="Genomic_DNA"/>
</dbReference>
<feature type="transmembrane region" description="Helical" evidence="1">
    <location>
        <begin position="12"/>
        <end position="33"/>
    </location>
</feature>
<protein>
    <submittedName>
        <fullName evidence="2">Uncharacterized protein</fullName>
    </submittedName>
</protein>
<sequence>MGQSQKPFDRSAWVGIGVILLIVFNALILNLIFAPRFELVAQALMFGFGSVFLTLIDVLILRNVIRKRSKRII</sequence>
<dbReference type="AlphaFoldDB" id="A0A2S5Z6P2"/>
<accession>A0A2S5Z6P2</accession>
<reference evidence="2 3" key="1">
    <citation type="submission" date="2018-01" db="EMBL/GenBank/DDBJ databases">
        <title>Complete genome sequences of the type strains of Marinobacter flavimaris and Marinobacter maroccanus.</title>
        <authorList>
            <person name="Palau M."/>
            <person name="Boujida N."/>
            <person name="Manresa A."/>
            <person name="Minana-Galbis D."/>
        </authorList>
    </citation>
    <scope>NUCLEOTIDE SEQUENCE [LARGE SCALE GENOMIC DNA]</scope>
    <source>
        <strain evidence="2 3">N4</strain>
    </source>
</reference>
<organism evidence="2 3">
    <name type="scientific">Marinobacter maroccanus</name>
    <dbReference type="NCBI Taxonomy" id="2055143"/>
    <lineage>
        <taxon>Bacteria</taxon>
        <taxon>Pseudomonadati</taxon>
        <taxon>Pseudomonadota</taxon>
        <taxon>Gammaproteobacteria</taxon>
        <taxon>Pseudomonadales</taxon>
        <taxon>Marinobacteraceae</taxon>
        <taxon>Marinobacter</taxon>
    </lineage>
</organism>
<gene>
    <name evidence="2" type="ORF">KEHDKFFH_16655</name>
</gene>
<evidence type="ECO:0000313" key="2">
    <source>
        <dbReference type="EMBL" id="PPI83065.1"/>
    </source>
</evidence>
<keyword evidence="3" id="KW-1185">Reference proteome</keyword>
<comment type="caution">
    <text evidence="2">The sequence shown here is derived from an EMBL/GenBank/DDBJ whole genome shotgun (WGS) entry which is preliminary data.</text>
</comment>
<keyword evidence="1" id="KW-0472">Membrane</keyword>
<name>A0A2S5Z6P2_9GAMM</name>
<dbReference type="RefSeq" id="WP_104322952.1">
    <property type="nucleotide sequence ID" value="NZ_PSSX01000018.1"/>
</dbReference>
<proteinExistence type="predicted"/>